<feature type="compositionally biased region" description="Basic residues" evidence="1">
    <location>
        <begin position="635"/>
        <end position="646"/>
    </location>
</feature>
<feature type="transmembrane region" description="Helical" evidence="2">
    <location>
        <begin position="131"/>
        <end position="151"/>
    </location>
</feature>
<feature type="compositionally biased region" description="Polar residues" evidence="1">
    <location>
        <begin position="497"/>
        <end position="513"/>
    </location>
</feature>
<feature type="region of interest" description="Disordered" evidence="1">
    <location>
        <begin position="491"/>
        <end position="646"/>
    </location>
</feature>
<keyword evidence="2" id="KW-1133">Transmembrane helix</keyword>
<dbReference type="STRING" id="91928.A0A0D2A206"/>
<dbReference type="GeneID" id="27330339"/>
<feature type="compositionally biased region" description="Low complexity" evidence="1">
    <location>
        <begin position="385"/>
        <end position="400"/>
    </location>
</feature>
<dbReference type="Proteomes" id="UP000053328">
    <property type="component" value="Unassembled WGS sequence"/>
</dbReference>
<sequence>MPVLPSAFPTDILLDRSVTATNLSSHAVKVVCAWPVSGQYGPGTRFLFYALISACFFGREVEWLRAACLAAALLFPAVAALHGIVIAAVHVNGAVDMDVYGAFQVCSIGILLAPVTVMLSRSYFEQAGSSIIILWTALILAGLLSLTVEFFRTKSTRCTRNDTGILTPINARDFQYGNDTCGLICSVDQGPFSPMRRGSANNIYVIPAPDKLTFNAATLLAAACCVPALLLIISNWNKIREANALESKRLKDRTDDHEPEGTDLFCTCGNHEPESAGNRRTRNFVATPIFGAAILSILIIGEWNFFSEQVAYQTEPIASIGQWAPIVGTGLALVGSVYVLLAKDIVFEKREQEKRKQEKKEAEDRRDQEKTNPSVQHVDGGNDEPTTPAPASAPANPTSAGDNDRCPNCGRVVARDTNWTRGRSRGRKAMRVLSDWRRRGTRAMIKLVDFIGTAAEDTFENKKFRQAKEKWIQYPGEKYKNPALRETVDQYRRSRDLSSSANDQPRSRSASVQSRRDAQLSRLETGTTITNNSTNHSGGGGQRSSTTSSGAPLRRGTTDSLQVPPSIHHARTRDSLPPVSPTEPEVLVRGRGNRRPSVVVSDAEEGFSLASPSSSSPRHLRSDSQPTMSLPRPPHSWHLRSRQGTV</sequence>
<gene>
    <name evidence="3" type="ORF">PV08_03256</name>
</gene>
<dbReference type="VEuPathDB" id="FungiDB:PV08_03256"/>
<proteinExistence type="predicted"/>
<dbReference type="RefSeq" id="XP_016239183.1">
    <property type="nucleotide sequence ID" value="XM_016377613.1"/>
</dbReference>
<name>A0A0D2A206_9EURO</name>
<evidence type="ECO:0000313" key="4">
    <source>
        <dbReference type="Proteomes" id="UP000053328"/>
    </source>
</evidence>
<organism evidence="3 4">
    <name type="scientific">Exophiala spinifera</name>
    <dbReference type="NCBI Taxonomy" id="91928"/>
    <lineage>
        <taxon>Eukaryota</taxon>
        <taxon>Fungi</taxon>
        <taxon>Dikarya</taxon>
        <taxon>Ascomycota</taxon>
        <taxon>Pezizomycotina</taxon>
        <taxon>Eurotiomycetes</taxon>
        <taxon>Chaetothyriomycetidae</taxon>
        <taxon>Chaetothyriales</taxon>
        <taxon>Herpotrichiellaceae</taxon>
        <taxon>Exophiala</taxon>
    </lineage>
</organism>
<feature type="compositionally biased region" description="Basic and acidic residues" evidence="1">
    <location>
        <begin position="351"/>
        <end position="370"/>
    </location>
</feature>
<feature type="transmembrane region" description="Helical" evidence="2">
    <location>
        <begin position="326"/>
        <end position="346"/>
    </location>
</feature>
<dbReference type="EMBL" id="KN847493">
    <property type="protein sequence ID" value="KIW18967.1"/>
    <property type="molecule type" value="Genomic_DNA"/>
</dbReference>
<feature type="compositionally biased region" description="Low complexity" evidence="1">
    <location>
        <begin position="608"/>
        <end position="617"/>
    </location>
</feature>
<accession>A0A0D2A206</accession>
<feature type="transmembrane region" description="Helical" evidence="2">
    <location>
        <begin position="284"/>
        <end position="306"/>
    </location>
</feature>
<keyword evidence="2" id="KW-0472">Membrane</keyword>
<dbReference type="AlphaFoldDB" id="A0A0D2A206"/>
<evidence type="ECO:0000313" key="3">
    <source>
        <dbReference type="EMBL" id="KIW18967.1"/>
    </source>
</evidence>
<protein>
    <submittedName>
        <fullName evidence="3">Uncharacterized protein</fullName>
    </submittedName>
</protein>
<dbReference type="HOGENOM" id="CLU_020985_1_1_1"/>
<feature type="compositionally biased region" description="Low complexity" evidence="1">
    <location>
        <begin position="525"/>
        <end position="536"/>
    </location>
</feature>
<evidence type="ECO:0000256" key="1">
    <source>
        <dbReference type="SAM" id="MobiDB-lite"/>
    </source>
</evidence>
<dbReference type="OrthoDB" id="4120974at2759"/>
<feature type="transmembrane region" description="Helical" evidence="2">
    <location>
        <begin position="101"/>
        <end position="119"/>
    </location>
</feature>
<reference evidence="3 4" key="1">
    <citation type="submission" date="2015-01" db="EMBL/GenBank/DDBJ databases">
        <title>The Genome Sequence of Exophiala spinifera CBS89968.</title>
        <authorList>
            <consortium name="The Broad Institute Genomics Platform"/>
            <person name="Cuomo C."/>
            <person name="de Hoog S."/>
            <person name="Gorbushina A."/>
            <person name="Stielow B."/>
            <person name="Teixiera M."/>
            <person name="Abouelleil A."/>
            <person name="Chapman S.B."/>
            <person name="Priest M."/>
            <person name="Young S.K."/>
            <person name="Wortman J."/>
            <person name="Nusbaum C."/>
            <person name="Birren B."/>
        </authorList>
    </citation>
    <scope>NUCLEOTIDE SEQUENCE [LARGE SCALE GENOMIC DNA]</scope>
    <source>
        <strain evidence="3 4">CBS 89968</strain>
    </source>
</reference>
<feature type="transmembrane region" description="Helical" evidence="2">
    <location>
        <begin position="212"/>
        <end position="233"/>
    </location>
</feature>
<feature type="region of interest" description="Disordered" evidence="1">
    <location>
        <begin position="351"/>
        <end position="409"/>
    </location>
</feature>
<keyword evidence="2" id="KW-0812">Transmembrane</keyword>
<feature type="transmembrane region" description="Helical" evidence="2">
    <location>
        <begin position="66"/>
        <end position="89"/>
    </location>
</feature>
<evidence type="ECO:0000256" key="2">
    <source>
        <dbReference type="SAM" id="Phobius"/>
    </source>
</evidence>
<keyword evidence="4" id="KW-1185">Reference proteome</keyword>